<evidence type="ECO:0000313" key="4">
    <source>
        <dbReference type="EMBL" id="KLV28415.1"/>
    </source>
</evidence>
<keyword evidence="2" id="KW-0749">Sporulation</keyword>
<accession>A0A0J1LH68</accession>
<keyword evidence="3" id="KW-0012">Acyltransferase</keyword>
<dbReference type="HAMAP" id="MF_00727">
    <property type="entry name" value="Tgl"/>
    <property type="match status" value="1"/>
</dbReference>
<evidence type="ECO:0000256" key="1">
    <source>
        <dbReference type="ARBA" id="ARBA00022679"/>
    </source>
</evidence>
<keyword evidence="5" id="KW-1185">Reference proteome</keyword>
<dbReference type="OrthoDB" id="1845399at2"/>
<dbReference type="InterPro" id="IPR020916">
    <property type="entry name" value="Gln_gamma-glutamylTfrase_bac"/>
</dbReference>
<gene>
    <name evidence="4" type="ORF">ABW02_01340</name>
</gene>
<dbReference type="GO" id="GO:0030435">
    <property type="term" value="P:sporulation resulting in formation of a cellular spore"/>
    <property type="evidence" value="ECO:0007669"/>
    <property type="project" value="UniProtKB-KW"/>
</dbReference>
<dbReference type="GO" id="GO:0003810">
    <property type="term" value="F:protein-glutamine gamma-glutamyltransferase activity"/>
    <property type="evidence" value="ECO:0007669"/>
    <property type="project" value="InterPro"/>
</dbReference>
<evidence type="ECO:0000256" key="2">
    <source>
        <dbReference type="ARBA" id="ARBA00022969"/>
    </source>
</evidence>
<dbReference type="Proteomes" id="UP000036045">
    <property type="component" value="Unassembled WGS sequence"/>
</dbReference>
<dbReference type="PATRIC" id="fig|1397.4.peg.296"/>
<dbReference type="RefSeq" id="WP_047940110.1">
    <property type="nucleotide sequence ID" value="NZ_LDPH01000001.1"/>
</dbReference>
<dbReference type="NCBIfam" id="NF002869">
    <property type="entry name" value="PRK03187.1"/>
    <property type="match status" value="1"/>
</dbReference>
<evidence type="ECO:0000256" key="3">
    <source>
        <dbReference type="ARBA" id="ARBA00023315"/>
    </source>
</evidence>
<proteinExistence type="inferred from homology"/>
<reference evidence="4 5" key="1">
    <citation type="submission" date="2015-05" db="EMBL/GenBank/DDBJ databases">
        <title>Whole genome sequence and identification of bacterial endophytes from Costus igneus.</title>
        <authorList>
            <person name="Lee Y.P."/>
            <person name="Gan H.M."/>
            <person name="Eng W."/>
            <person name="Wheatley M.S."/>
            <person name="Caraballo A."/>
            <person name="Polter S."/>
            <person name="Savka M.A."/>
            <person name="Hudson A.O."/>
        </authorList>
    </citation>
    <scope>NUCLEOTIDE SEQUENCE [LARGE SCALE GENOMIC DNA]</scope>
    <source>
        <strain evidence="4 5">RIT379</strain>
    </source>
</reference>
<organism evidence="4 5">
    <name type="scientific">Niallia circulans</name>
    <name type="common">Bacillus circulans</name>
    <dbReference type="NCBI Taxonomy" id="1397"/>
    <lineage>
        <taxon>Bacteria</taxon>
        <taxon>Bacillati</taxon>
        <taxon>Bacillota</taxon>
        <taxon>Bacilli</taxon>
        <taxon>Bacillales</taxon>
        <taxon>Bacillaceae</taxon>
        <taxon>Niallia</taxon>
    </lineage>
</organism>
<comment type="caution">
    <text evidence="4">The sequence shown here is derived from an EMBL/GenBank/DDBJ whole genome shotgun (WGS) entry which is preliminary data.</text>
</comment>
<name>A0A0J1LH68_NIACI</name>
<keyword evidence="1 4" id="KW-0808">Transferase</keyword>
<dbReference type="AlphaFoldDB" id="A0A0J1LH68"/>
<dbReference type="Pfam" id="PF20085">
    <property type="entry name" value="TGL"/>
    <property type="match status" value="1"/>
</dbReference>
<evidence type="ECO:0000313" key="5">
    <source>
        <dbReference type="Proteomes" id="UP000036045"/>
    </source>
</evidence>
<dbReference type="EMBL" id="LDPH01000001">
    <property type="protein sequence ID" value="KLV28415.1"/>
    <property type="molecule type" value="Genomic_DNA"/>
</dbReference>
<protein>
    <submittedName>
        <fullName evidence="4">Protein-glutamine gamma-glutamyltransferase</fullName>
    </submittedName>
</protein>
<sequence length="284" mass="32746">MLQIAGTTFQLPENWPLDQIERSILQYMQDDHNMYSYPSLEELQFELTMRKNIINSARAINETEAQFTVFEQSRCNPAYWQLTSAGGFSLSPDVQPSDAIMDIYSNSSLYAFECATAAVIIIYHATLQTIGKRAFDTHFRNLYLYSWHVDTDLGLVTFNSNSFLPGDIIYFENPDFDLAAPWFRGLNAILLDDGRFFGHGFSIRTDQEIIQNLNEIRIPASNRSAFLSSLVTRPSFTHLSRLTRQQTRSTTFKRQLPVVHHNRSSISTLRYQNYLVQLGYMYKG</sequence>